<sequence length="678" mass="75862">MASKAITRLASAPLRPALTSSNIPAFQLRTATTSQLNSSSTTSTPPRRAVTIANDTGRVPWSQLSIGEKAARTTQQTANLGLILLGLGLTGGVATVLYLEVISPSSKTAIFNKAADRVKRDARCIELLADQGHGREIEAHGEGSWSRWARNRYIASHVETDKVGTEHLYMHFYVEGPKNRGTVNVHMTKGRDGGDWEWYHLALDVPGHERIWLENVEKGRLDNRAKGKMFGVKWCPISHKILTAANNSPVIPQSRCTKRPLKPDLDIDVTLVNLVQVLEDDNALRFIKSEYPHRHLRVHPQRFPFSRRVHPDDRMYTLDVLRSSIRIVTVQIGVRRALHCVTPVYDLTEFRRQLLIRAVPTCLERVIANVWDSIVMEVRNAGWLALMDTSRCQNAIARTDELREEMEFLCPCMRGLISKLSRGPALADKPRLSKAVDSNPGLRATGRASLVQTMLDYPAQRIVLQHYEHTVPACRLRRRRREIRAGYQPRDSPRPVHPRFDAPLRETPNDHGTPISGTTMPATAPPNAAFVHHLNVCVFMSLALGRFVKPCTEATSPTPTPTDPASKNRSRNTGHFPNLSPVYRISKGPVPSLSITVGDQVRILTAVRFAPHFCNSFAPPCTDPSLLSYDRTFEPAQTSSLRRRGSIRSAEDSIGREVSFHTRRAHEQGADMCRCRRG</sequence>
<name>A0ACC3SFA2_9PEZI</name>
<accession>A0ACC3SFA2</accession>
<keyword evidence="2" id="KW-1185">Reference proteome</keyword>
<proteinExistence type="predicted"/>
<evidence type="ECO:0000313" key="2">
    <source>
        <dbReference type="Proteomes" id="UP001320706"/>
    </source>
</evidence>
<reference evidence="1" key="1">
    <citation type="submission" date="2024-02" db="EMBL/GenBank/DDBJ databases">
        <title>Metagenome Assembled Genome of Zalaria obscura JY119.</title>
        <authorList>
            <person name="Vighnesh L."/>
            <person name="Jagadeeshwari U."/>
            <person name="Venkata Ramana C."/>
            <person name="Sasikala C."/>
        </authorList>
    </citation>
    <scope>NUCLEOTIDE SEQUENCE</scope>
    <source>
        <strain evidence="1">JY119</strain>
    </source>
</reference>
<comment type="caution">
    <text evidence="1">The sequence shown here is derived from an EMBL/GenBank/DDBJ whole genome shotgun (WGS) entry which is preliminary data.</text>
</comment>
<protein>
    <submittedName>
        <fullName evidence="1">Mitochondrial import inner membrane translocase subunit tim21</fullName>
    </submittedName>
</protein>
<dbReference type="EMBL" id="JAMKPW020000013">
    <property type="protein sequence ID" value="KAK8211538.1"/>
    <property type="molecule type" value="Genomic_DNA"/>
</dbReference>
<evidence type="ECO:0000313" key="1">
    <source>
        <dbReference type="EMBL" id="KAK8211538.1"/>
    </source>
</evidence>
<gene>
    <name evidence="1" type="primary">TIM21</name>
    <name evidence="1" type="ORF">M8818_003192</name>
</gene>
<organism evidence="1 2">
    <name type="scientific">Zalaria obscura</name>
    <dbReference type="NCBI Taxonomy" id="2024903"/>
    <lineage>
        <taxon>Eukaryota</taxon>
        <taxon>Fungi</taxon>
        <taxon>Dikarya</taxon>
        <taxon>Ascomycota</taxon>
        <taxon>Pezizomycotina</taxon>
        <taxon>Dothideomycetes</taxon>
        <taxon>Dothideomycetidae</taxon>
        <taxon>Dothideales</taxon>
        <taxon>Zalariaceae</taxon>
        <taxon>Zalaria</taxon>
    </lineage>
</organism>
<dbReference type="Proteomes" id="UP001320706">
    <property type="component" value="Unassembled WGS sequence"/>
</dbReference>